<dbReference type="EMBL" id="LJDB01000100">
    <property type="protein sequence ID" value="ONI37999.1"/>
    <property type="molecule type" value="Genomic_DNA"/>
</dbReference>
<protein>
    <submittedName>
        <fullName evidence="1">Uncharacterized protein</fullName>
    </submittedName>
</protein>
<gene>
    <name evidence="1" type="ORF">AN396_11765</name>
</gene>
<reference evidence="1" key="1">
    <citation type="submission" date="2016-08" db="EMBL/GenBank/DDBJ databases">
        <authorList>
            <person name="Ngugi D.K."/>
            <person name="Miyake S."/>
            <person name="Stingl U."/>
        </authorList>
    </citation>
    <scope>NUCLEOTIDE SEQUENCE</scope>
    <source>
        <strain evidence="1">SCG-B11WGA-EpuloA1</strain>
    </source>
</reference>
<organism evidence="1 2">
    <name type="scientific">Candidatus Epulonipiscium fishelsonii</name>
    <dbReference type="NCBI Taxonomy" id="77094"/>
    <lineage>
        <taxon>Bacteria</taxon>
        <taxon>Bacillati</taxon>
        <taxon>Bacillota</taxon>
        <taxon>Clostridia</taxon>
        <taxon>Lachnospirales</taxon>
        <taxon>Lachnospiraceae</taxon>
        <taxon>Candidatus Epulonipiscium</taxon>
    </lineage>
</organism>
<evidence type="ECO:0000313" key="2">
    <source>
        <dbReference type="Proteomes" id="UP000188605"/>
    </source>
</evidence>
<name>A0ACC8X862_9FIRM</name>
<sequence length="300" mass="34230">MSRIDIGGQAVIEGVMMKGSTKYAVAVRKPDKTIAVDVKNSTSLLKKYKFLNLPILRGVIVFLESMIVGTKTLSYSAEFFDDGETEETSKFEKWLEEKVSEKVLLAITMAISFILAISIFMILPMLLSQIFRPFIPSSFIQNLIEGFIRILIFLIYMKLISKVNDIQRTFEYHGAEHKTINCLEQNKELTVENVRTCSRLHKSCGTSFLFIVMIVSILVFSIFTTQVIWVRTLIRIIMVPIVAGISYEFIRWARIKQDNVVAKFLSKPGMWLQYRFTTLEPDDSQIEVAIAAVKGVLDNE</sequence>
<evidence type="ECO:0000313" key="1">
    <source>
        <dbReference type="EMBL" id="ONI37999.1"/>
    </source>
</evidence>
<comment type="caution">
    <text evidence="1">The sequence shown here is derived from an EMBL/GenBank/DDBJ whole genome shotgun (WGS) entry which is preliminary data.</text>
</comment>
<dbReference type="Proteomes" id="UP000188605">
    <property type="component" value="Unassembled WGS sequence"/>
</dbReference>
<proteinExistence type="predicted"/>
<accession>A0ACC8X862</accession>
<keyword evidence="2" id="KW-1185">Reference proteome</keyword>